<dbReference type="Proteomes" id="UP001208567">
    <property type="component" value="Unassembled WGS sequence"/>
</dbReference>
<gene>
    <name evidence="2" type="ORF">bsdE14_13270</name>
</gene>
<comment type="caution">
    <text evidence="2">The sequence shown here is derived from an EMBL/GenBank/DDBJ whole genome shotgun (WGS) entry which is preliminary data.</text>
</comment>
<dbReference type="PANTHER" id="PTHR33608:SF7">
    <property type="entry name" value="DUF58 DOMAIN-CONTAINING PROTEIN"/>
    <property type="match status" value="1"/>
</dbReference>
<evidence type="ECO:0000313" key="2">
    <source>
        <dbReference type="EMBL" id="GLC29917.1"/>
    </source>
</evidence>
<dbReference type="Pfam" id="PF01882">
    <property type="entry name" value="DUF58"/>
    <property type="match status" value="1"/>
</dbReference>
<keyword evidence="3" id="KW-1185">Reference proteome</keyword>
<reference evidence="2 3" key="1">
    <citation type="journal article" date="2024" name="Int. J. Syst. Evol. Microbiol.">
        <title>Clostridium omnivorum sp. nov., isolated from anoxic soil under the treatment of reductive soil disinfestation.</title>
        <authorList>
            <person name="Ueki A."/>
            <person name="Tonouchi A."/>
            <person name="Kaku N."/>
            <person name="Honma S."/>
            <person name="Ueki K."/>
        </authorList>
    </citation>
    <scope>NUCLEOTIDE SEQUENCE [LARGE SCALE GENOMIC DNA]</scope>
    <source>
        <strain evidence="2 3">E14</strain>
    </source>
</reference>
<dbReference type="SUPFAM" id="SSF53300">
    <property type="entry name" value="vWA-like"/>
    <property type="match status" value="1"/>
</dbReference>
<accession>A0ABQ5N3W8</accession>
<evidence type="ECO:0000259" key="1">
    <source>
        <dbReference type="Pfam" id="PF01882"/>
    </source>
</evidence>
<proteinExistence type="predicted"/>
<dbReference type="InterPro" id="IPR002881">
    <property type="entry name" value="DUF58"/>
</dbReference>
<dbReference type="InterPro" id="IPR036465">
    <property type="entry name" value="vWFA_dom_sf"/>
</dbReference>
<sequence>MEEKIFDSEFLKKLQTISLSAKIAMNEGAGGSRKSKAKGSSVEFSDYREYAHGDDFRRIDWNAYGRFDKLFVKLFMEEREALVNIFIDSSKSMDFGEPKKSITALRLAAIFSFLSLNNMDRVCINGIKGNFLNQHPTLTGKAMFNRCISLLQDIDFSGTADINTSIKKKELHSRGICIIISDFFSESGIEEAVKYLRYKNQEVILVQILSEEELMPELQGQLRLVDSETLVGRSVAVTSSILKEYNKRLDMFLGNIKAVSSKFGAAYVQICSKDSIEKVIFEDLARAGAITF</sequence>
<dbReference type="PANTHER" id="PTHR33608">
    <property type="entry name" value="BLL2464 PROTEIN"/>
    <property type="match status" value="1"/>
</dbReference>
<protein>
    <recommendedName>
        <fullName evidence="1">DUF58 domain-containing protein</fullName>
    </recommendedName>
</protein>
<name>A0ABQ5N3W8_9CLOT</name>
<organism evidence="2 3">
    <name type="scientific">Clostridium omnivorum</name>
    <dbReference type="NCBI Taxonomy" id="1604902"/>
    <lineage>
        <taxon>Bacteria</taxon>
        <taxon>Bacillati</taxon>
        <taxon>Bacillota</taxon>
        <taxon>Clostridia</taxon>
        <taxon>Eubacteriales</taxon>
        <taxon>Clostridiaceae</taxon>
        <taxon>Clostridium</taxon>
    </lineage>
</organism>
<feature type="domain" description="DUF58" evidence="1">
    <location>
        <begin position="46"/>
        <end position="246"/>
    </location>
</feature>
<dbReference type="RefSeq" id="WP_264849191.1">
    <property type="nucleotide sequence ID" value="NZ_BRXR01000001.1"/>
</dbReference>
<evidence type="ECO:0000313" key="3">
    <source>
        <dbReference type="Proteomes" id="UP001208567"/>
    </source>
</evidence>
<dbReference type="EMBL" id="BRXR01000001">
    <property type="protein sequence ID" value="GLC29917.1"/>
    <property type="molecule type" value="Genomic_DNA"/>
</dbReference>